<feature type="chain" id="PRO_5026865355" description="Invasion protein IalB, involved in pathogenesis" evidence="1">
    <location>
        <begin position="24"/>
        <end position="175"/>
    </location>
</feature>
<keyword evidence="1" id="KW-0732">Signal</keyword>
<dbReference type="EMBL" id="BLJE01000002">
    <property type="protein sequence ID" value="GFE64463.1"/>
    <property type="molecule type" value="Genomic_DNA"/>
</dbReference>
<proteinExistence type="predicted"/>
<feature type="signal peptide" evidence="1">
    <location>
        <begin position="1"/>
        <end position="23"/>
    </location>
</feature>
<name>A0A6N6JDQ9_9RHOB</name>
<dbReference type="OrthoDB" id="9806572at2"/>
<keyword evidence="3" id="KW-1185">Reference proteome</keyword>
<dbReference type="InterPro" id="IPR010642">
    <property type="entry name" value="Invasion_prot_B"/>
</dbReference>
<protein>
    <recommendedName>
        <fullName evidence="4">Invasion protein IalB, involved in pathogenesis</fullName>
    </recommendedName>
</protein>
<dbReference type="AlphaFoldDB" id="A0A6N6JDQ9"/>
<evidence type="ECO:0000313" key="2">
    <source>
        <dbReference type="EMBL" id="GFE64463.1"/>
    </source>
</evidence>
<sequence length="175" mass="18576">MKTSLKIVGLLCGAVLAVGSAVAQESTNRVAKKTDWNVFVEESPTKQCWVVSAPTETVNTREGRVVAVNRGDIQVFVSYWPSENKMGEVSFTGGYPFGDGTTVSLQIGSGSFEMFTTGEMAWALPADDSRIISAMKRGSEAVLTGISAKGTTTKDTFSLLGFTAAIEEAENQCGT</sequence>
<evidence type="ECO:0008006" key="4">
    <source>
        <dbReference type="Google" id="ProtNLM"/>
    </source>
</evidence>
<reference evidence="2 3" key="1">
    <citation type="submission" date="2019-12" db="EMBL/GenBank/DDBJ databases">
        <title>Litoreibacter badius sp. nov., a novel bacteriochlorophyll a-containing bacterium in the genus Litoreibacter.</title>
        <authorList>
            <person name="Kanamuro M."/>
            <person name="Takabe Y."/>
            <person name="Mori K."/>
            <person name="Takaichi S."/>
            <person name="Hanada S."/>
        </authorList>
    </citation>
    <scope>NUCLEOTIDE SEQUENCE [LARGE SCALE GENOMIC DNA]</scope>
    <source>
        <strain evidence="2 3">K6</strain>
    </source>
</reference>
<dbReference type="Proteomes" id="UP000436822">
    <property type="component" value="Unassembled WGS sequence"/>
</dbReference>
<comment type="caution">
    <text evidence="2">The sequence shown here is derived from an EMBL/GenBank/DDBJ whole genome shotgun (WGS) entry which is preliminary data.</text>
</comment>
<evidence type="ECO:0000313" key="3">
    <source>
        <dbReference type="Proteomes" id="UP000436822"/>
    </source>
</evidence>
<evidence type="ECO:0000256" key="1">
    <source>
        <dbReference type="SAM" id="SignalP"/>
    </source>
</evidence>
<dbReference type="Pfam" id="PF06776">
    <property type="entry name" value="IalB"/>
    <property type="match status" value="1"/>
</dbReference>
<organism evidence="2 3">
    <name type="scientific">Litoreibacter roseus</name>
    <dbReference type="NCBI Taxonomy" id="2601869"/>
    <lineage>
        <taxon>Bacteria</taxon>
        <taxon>Pseudomonadati</taxon>
        <taxon>Pseudomonadota</taxon>
        <taxon>Alphaproteobacteria</taxon>
        <taxon>Rhodobacterales</taxon>
        <taxon>Roseobacteraceae</taxon>
        <taxon>Litoreibacter</taxon>
    </lineage>
</organism>
<gene>
    <name evidence="2" type="ORF">KIN_15370</name>
</gene>
<dbReference type="RefSeq" id="WP_159805666.1">
    <property type="nucleotide sequence ID" value="NZ_BLJE01000002.1"/>
</dbReference>
<accession>A0A6N6JDQ9</accession>